<feature type="domain" description="ABC transporter" evidence="11">
    <location>
        <begin position="7"/>
        <end position="227"/>
    </location>
</feature>
<comment type="caution">
    <text evidence="12">The sequence shown here is derived from an EMBL/GenBank/DDBJ whole genome shotgun (WGS) entry which is preliminary data.</text>
</comment>
<comment type="function">
    <text evidence="10">Part of the ABC transporter FtsEX involved in cellular division.</text>
</comment>
<dbReference type="GO" id="GO:0005524">
    <property type="term" value="F:ATP binding"/>
    <property type="evidence" value="ECO:0007669"/>
    <property type="project" value="UniProtKB-UniRule"/>
</dbReference>
<organism evidence="12 13">
    <name type="scientific">Romeriopsis navalis LEGE 11480</name>
    <dbReference type="NCBI Taxonomy" id="2777977"/>
    <lineage>
        <taxon>Bacteria</taxon>
        <taxon>Bacillati</taxon>
        <taxon>Cyanobacteriota</taxon>
        <taxon>Cyanophyceae</taxon>
        <taxon>Leptolyngbyales</taxon>
        <taxon>Leptolyngbyaceae</taxon>
        <taxon>Romeriopsis</taxon>
        <taxon>Romeriopsis navalis</taxon>
    </lineage>
</organism>
<dbReference type="InterPro" id="IPR017871">
    <property type="entry name" value="ABC_transporter-like_CS"/>
</dbReference>
<dbReference type="PROSITE" id="PS50893">
    <property type="entry name" value="ABC_TRANSPORTER_2"/>
    <property type="match status" value="1"/>
</dbReference>
<dbReference type="InterPro" id="IPR005286">
    <property type="entry name" value="Cell_div_FtsE"/>
</dbReference>
<dbReference type="InterPro" id="IPR003593">
    <property type="entry name" value="AAA+_ATPase"/>
</dbReference>
<comment type="subunit">
    <text evidence="10">Homodimer. Forms a membrane-associated complex with FtsX.</text>
</comment>
<dbReference type="InterPro" id="IPR015854">
    <property type="entry name" value="ABC_transpr_LolD-like"/>
</dbReference>
<evidence type="ECO:0000256" key="6">
    <source>
        <dbReference type="ARBA" id="ARBA00022741"/>
    </source>
</evidence>
<evidence type="ECO:0000313" key="12">
    <source>
        <dbReference type="EMBL" id="MBE9028213.1"/>
    </source>
</evidence>
<keyword evidence="13" id="KW-1185">Reference proteome</keyword>
<name>A0A928VGL2_9CYAN</name>
<evidence type="ECO:0000256" key="5">
    <source>
        <dbReference type="ARBA" id="ARBA00022618"/>
    </source>
</evidence>
<evidence type="ECO:0000256" key="9">
    <source>
        <dbReference type="ARBA" id="ARBA00023306"/>
    </source>
</evidence>
<evidence type="ECO:0000259" key="11">
    <source>
        <dbReference type="PROSITE" id="PS50893"/>
    </source>
</evidence>
<evidence type="ECO:0000256" key="7">
    <source>
        <dbReference type="ARBA" id="ARBA00022840"/>
    </source>
</evidence>
<dbReference type="Gene3D" id="3.40.50.300">
    <property type="entry name" value="P-loop containing nucleotide triphosphate hydrolases"/>
    <property type="match status" value="1"/>
</dbReference>
<sequence length="227" mass="24933">MTGEGIIQIHNVTKTYRNGSEALVDLNLEIQKGDFLFVTGPSGSGKSTLLKLLYGEEKPNPGQGEVIVDGAPMHRLKGDRLALLRRRLGIVFQDYKLLPRRTVEENIAFVLQAQGYTKTEITRRMPSALKVVGLQHKATCFPSQLSGGEQQRVSIARAIVSTPPILLADEPTGNLDPDNSRQILAILRKLNEAGMTIVVTSHDEAFIRSANRPMVQIRNGQILSGPE</sequence>
<dbReference type="SUPFAM" id="SSF52540">
    <property type="entry name" value="P-loop containing nucleoside triphosphate hydrolases"/>
    <property type="match status" value="1"/>
</dbReference>
<evidence type="ECO:0000256" key="3">
    <source>
        <dbReference type="ARBA" id="ARBA00022448"/>
    </source>
</evidence>
<evidence type="ECO:0000256" key="10">
    <source>
        <dbReference type="RuleBase" id="RU365094"/>
    </source>
</evidence>
<keyword evidence="4 10" id="KW-1003">Cell membrane</keyword>
<keyword evidence="3" id="KW-0813">Transport</keyword>
<dbReference type="Proteomes" id="UP000625316">
    <property type="component" value="Unassembled WGS sequence"/>
</dbReference>
<evidence type="ECO:0000256" key="8">
    <source>
        <dbReference type="ARBA" id="ARBA00023136"/>
    </source>
</evidence>
<dbReference type="NCBIfam" id="TIGR02673">
    <property type="entry name" value="FtsE"/>
    <property type="match status" value="1"/>
</dbReference>
<protein>
    <recommendedName>
        <fullName evidence="2 10">Cell division ATP-binding protein FtsE</fullName>
    </recommendedName>
</protein>
<evidence type="ECO:0000256" key="2">
    <source>
        <dbReference type="ARBA" id="ARBA00020019"/>
    </source>
</evidence>
<dbReference type="InterPro" id="IPR003439">
    <property type="entry name" value="ABC_transporter-like_ATP-bd"/>
</dbReference>
<reference evidence="12" key="1">
    <citation type="submission" date="2020-10" db="EMBL/GenBank/DDBJ databases">
        <authorList>
            <person name="Castelo-Branco R."/>
            <person name="Eusebio N."/>
            <person name="Adriana R."/>
            <person name="Vieira A."/>
            <person name="Brugerolle De Fraissinette N."/>
            <person name="Rezende De Castro R."/>
            <person name="Schneider M.P."/>
            <person name="Vasconcelos V."/>
            <person name="Leao P.N."/>
        </authorList>
    </citation>
    <scope>NUCLEOTIDE SEQUENCE</scope>
    <source>
        <strain evidence="12">LEGE 11480</strain>
    </source>
</reference>
<keyword evidence="9 10" id="KW-0131">Cell cycle</keyword>
<keyword evidence="7 10" id="KW-0067">ATP-binding</keyword>
<dbReference type="PANTHER" id="PTHR24220:SF470">
    <property type="entry name" value="CELL DIVISION ATP-BINDING PROTEIN FTSE"/>
    <property type="match status" value="1"/>
</dbReference>
<dbReference type="Pfam" id="PF00005">
    <property type="entry name" value="ABC_tran"/>
    <property type="match status" value="1"/>
</dbReference>
<evidence type="ECO:0000256" key="4">
    <source>
        <dbReference type="ARBA" id="ARBA00022475"/>
    </source>
</evidence>
<gene>
    <name evidence="10 12" type="primary">ftsE</name>
    <name evidence="12" type="ORF">IQ266_00400</name>
</gene>
<dbReference type="AlphaFoldDB" id="A0A928VGL2"/>
<dbReference type="PROSITE" id="PS00211">
    <property type="entry name" value="ABC_TRANSPORTER_1"/>
    <property type="match status" value="1"/>
</dbReference>
<comment type="similarity">
    <text evidence="1 10">Belongs to the ABC transporter superfamily.</text>
</comment>
<evidence type="ECO:0000313" key="13">
    <source>
        <dbReference type="Proteomes" id="UP000625316"/>
    </source>
</evidence>
<evidence type="ECO:0000256" key="1">
    <source>
        <dbReference type="ARBA" id="ARBA00005417"/>
    </source>
</evidence>
<dbReference type="FunFam" id="3.40.50.300:FF:000056">
    <property type="entry name" value="Cell division ATP-binding protein FtsE"/>
    <property type="match status" value="1"/>
</dbReference>
<dbReference type="InterPro" id="IPR017911">
    <property type="entry name" value="MacB-like_ATP-bd"/>
</dbReference>
<dbReference type="GO" id="GO:0005886">
    <property type="term" value="C:plasma membrane"/>
    <property type="evidence" value="ECO:0007669"/>
    <property type="project" value="UniProtKB-SubCell"/>
</dbReference>
<dbReference type="InterPro" id="IPR027417">
    <property type="entry name" value="P-loop_NTPase"/>
</dbReference>
<comment type="subcellular location">
    <subcellularLocation>
        <location evidence="10">Cell membrane</location>
        <topology evidence="10">Peripheral membrane protein</topology>
        <orientation evidence="10">Cytoplasmic side</orientation>
    </subcellularLocation>
</comment>
<dbReference type="PANTHER" id="PTHR24220">
    <property type="entry name" value="IMPORT ATP-BINDING PROTEIN"/>
    <property type="match status" value="1"/>
</dbReference>
<keyword evidence="8 10" id="KW-0472">Membrane</keyword>
<dbReference type="EMBL" id="JADEXQ010000001">
    <property type="protein sequence ID" value="MBE9028213.1"/>
    <property type="molecule type" value="Genomic_DNA"/>
</dbReference>
<dbReference type="CDD" id="cd03255">
    <property type="entry name" value="ABC_MJ0796_LolCDE_FtsE"/>
    <property type="match status" value="1"/>
</dbReference>
<keyword evidence="5 10" id="KW-0132">Cell division</keyword>
<accession>A0A928VGL2</accession>
<keyword evidence="6 10" id="KW-0547">Nucleotide-binding</keyword>
<proteinExistence type="inferred from homology"/>
<dbReference type="GO" id="GO:0051301">
    <property type="term" value="P:cell division"/>
    <property type="evidence" value="ECO:0007669"/>
    <property type="project" value="UniProtKB-UniRule"/>
</dbReference>
<dbReference type="GO" id="GO:0016887">
    <property type="term" value="F:ATP hydrolysis activity"/>
    <property type="evidence" value="ECO:0007669"/>
    <property type="project" value="InterPro"/>
</dbReference>
<dbReference type="SMART" id="SM00382">
    <property type="entry name" value="AAA"/>
    <property type="match status" value="1"/>
</dbReference>
<dbReference type="GO" id="GO:0022857">
    <property type="term" value="F:transmembrane transporter activity"/>
    <property type="evidence" value="ECO:0007669"/>
    <property type="project" value="TreeGrafter"/>
</dbReference>